<keyword evidence="6" id="KW-1185">Reference proteome</keyword>
<dbReference type="InterPro" id="IPR000485">
    <property type="entry name" value="AsnC-type_HTH_dom"/>
</dbReference>
<dbReference type="Pfam" id="PF22482">
    <property type="entry name" value="AsnC_trans_reg_3"/>
    <property type="match status" value="1"/>
</dbReference>
<dbReference type="GO" id="GO:0043565">
    <property type="term" value="F:sequence-specific DNA binding"/>
    <property type="evidence" value="ECO:0007669"/>
    <property type="project" value="InterPro"/>
</dbReference>
<dbReference type="SUPFAM" id="SSF46785">
    <property type="entry name" value="Winged helix' DNA-binding domain"/>
    <property type="match status" value="1"/>
</dbReference>
<evidence type="ECO:0000259" key="4">
    <source>
        <dbReference type="PROSITE" id="PS50956"/>
    </source>
</evidence>
<evidence type="ECO:0000256" key="1">
    <source>
        <dbReference type="ARBA" id="ARBA00023015"/>
    </source>
</evidence>
<dbReference type="GeneID" id="28496396"/>
<evidence type="ECO:0000256" key="2">
    <source>
        <dbReference type="ARBA" id="ARBA00023125"/>
    </source>
</evidence>
<dbReference type="PRINTS" id="PR00033">
    <property type="entry name" value="HTHASNC"/>
</dbReference>
<evidence type="ECO:0000313" key="6">
    <source>
        <dbReference type="Proteomes" id="UP000076969"/>
    </source>
</evidence>
<keyword evidence="3" id="KW-0804">Transcription</keyword>
<dbReference type="InterPro" id="IPR054609">
    <property type="entry name" value="PF0864-like_C"/>
</dbReference>
<dbReference type="Proteomes" id="UP000076969">
    <property type="component" value="Chromosome"/>
</dbReference>
<dbReference type="PANTHER" id="PTHR43413">
    <property type="entry name" value="TRANSCRIPTIONAL REGULATOR, ASNC FAMILY"/>
    <property type="match status" value="1"/>
</dbReference>
<dbReference type="InterPro" id="IPR036390">
    <property type="entry name" value="WH_DNA-bd_sf"/>
</dbReference>
<evidence type="ECO:0000313" key="5">
    <source>
        <dbReference type="EMBL" id="ANF23351.1"/>
    </source>
</evidence>
<dbReference type="Gene3D" id="3.30.70.920">
    <property type="match status" value="1"/>
</dbReference>
<protein>
    <submittedName>
        <fullName evidence="5">Transcriptional regulator</fullName>
    </submittedName>
</protein>
<keyword evidence="1" id="KW-0805">Transcription regulation</keyword>
<name>A0A172WIT0_9EURY</name>
<dbReference type="InterPro" id="IPR011991">
    <property type="entry name" value="ArsR-like_HTH"/>
</dbReference>
<dbReference type="InterPro" id="IPR036388">
    <property type="entry name" value="WH-like_DNA-bd_sf"/>
</dbReference>
<proteinExistence type="predicted"/>
<reference evidence="6" key="1">
    <citation type="journal article" date="2016" name="Syst. Appl. Microbiol.">
        <title>Thermococcus piezophilus sp. nov., a novel hyperthermophilic and piezophilic archaeon with a broad pressure range for growth, isolated from a deepest hydrothermal vent at the Mid-Cayman Rise.</title>
        <authorList>
            <person name="Dalmasso C."/>
            <person name="Oger P."/>
            <person name="Selva G."/>
            <person name="Courtine D."/>
            <person name="L'Haridon S."/>
            <person name="Garlaschelli A."/>
            <person name="Roussel E."/>
            <person name="Miyazaki J."/>
            <person name="Reveillaud J."/>
            <person name="Jebbar M."/>
            <person name="Takai K."/>
            <person name="Maignien L."/>
            <person name="Alain K."/>
        </authorList>
    </citation>
    <scope>NUCLEOTIDE SEQUENCE [LARGE SCALE GENOMIC DNA]</scope>
    <source>
        <strain evidence="6">CDGS</strain>
    </source>
</reference>
<dbReference type="InterPro" id="IPR019888">
    <property type="entry name" value="Tscrpt_reg_AsnC-like"/>
</dbReference>
<feature type="domain" description="HTH asnC-type" evidence="4">
    <location>
        <begin position="4"/>
        <end position="69"/>
    </location>
</feature>
<keyword evidence="2" id="KW-0238">DNA-binding</keyword>
<dbReference type="PROSITE" id="PS50956">
    <property type="entry name" value="HTH_ASNC_2"/>
    <property type="match status" value="1"/>
</dbReference>
<dbReference type="STRING" id="1712654.A7C91_09340"/>
<dbReference type="CDD" id="cd00090">
    <property type="entry name" value="HTH_ARSR"/>
    <property type="match status" value="1"/>
</dbReference>
<gene>
    <name evidence="5" type="ORF">A7C91_09340</name>
</gene>
<dbReference type="PANTHER" id="PTHR43413:SF7">
    <property type="entry name" value="HTH-TYPE TRANSCRIPTIONAL REGULATOR PTR2"/>
    <property type="match status" value="1"/>
</dbReference>
<dbReference type="AlphaFoldDB" id="A0A172WIT0"/>
<sequence>MIQLDDLDRAILRLLKEDARLTISEIAGRLGRPESTVHFRIKKLQEQNVIDKYTIVLGERLQPKSLAIVYIQAETPIIEDFLERYILYLMKTLSMFPNVLAVARSGKAGIIALIGEENREKLNRFVDETIRALPTLKKVEVFPIDSFTKGKEIVGFLVGV</sequence>
<dbReference type="Gene3D" id="1.10.10.10">
    <property type="entry name" value="Winged helix-like DNA-binding domain superfamily/Winged helix DNA-binding domain"/>
    <property type="match status" value="1"/>
</dbReference>
<dbReference type="RefSeq" id="WP_068666921.1">
    <property type="nucleotide sequence ID" value="NZ_CP015520.1"/>
</dbReference>
<dbReference type="OrthoDB" id="6762at2157"/>
<evidence type="ECO:0000256" key="3">
    <source>
        <dbReference type="ARBA" id="ARBA00023163"/>
    </source>
</evidence>
<accession>A0A172WIT0</accession>
<organism evidence="5 6">
    <name type="scientific">Thermococcus piezophilus</name>
    <dbReference type="NCBI Taxonomy" id="1712654"/>
    <lineage>
        <taxon>Archaea</taxon>
        <taxon>Methanobacteriati</taxon>
        <taxon>Methanobacteriota</taxon>
        <taxon>Thermococci</taxon>
        <taxon>Thermococcales</taxon>
        <taxon>Thermococcaceae</taxon>
        <taxon>Thermococcus</taxon>
    </lineage>
</organism>
<dbReference type="EMBL" id="CP015520">
    <property type="protein sequence ID" value="ANF23351.1"/>
    <property type="molecule type" value="Genomic_DNA"/>
</dbReference>
<dbReference type="InterPro" id="IPR050684">
    <property type="entry name" value="HTH-Siroheme_Decarb"/>
</dbReference>
<dbReference type="SMART" id="SM00344">
    <property type="entry name" value="HTH_ASNC"/>
    <property type="match status" value="1"/>
</dbReference>
<dbReference type="Pfam" id="PF13412">
    <property type="entry name" value="HTH_24"/>
    <property type="match status" value="1"/>
</dbReference>
<dbReference type="KEGG" id="tpie:A7C91_09340"/>